<keyword evidence="3" id="KW-1185">Reference proteome</keyword>
<organism evidence="2 3">
    <name type="scientific">Azospirillum lipoferum</name>
    <dbReference type="NCBI Taxonomy" id="193"/>
    <lineage>
        <taxon>Bacteria</taxon>
        <taxon>Pseudomonadati</taxon>
        <taxon>Pseudomonadota</taxon>
        <taxon>Alphaproteobacteria</taxon>
        <taxon>Rhodospirillales</taxon>
        <taxon>Azospirillaceae</taxon>
        <taxon>Azospirillum</taxon>
    </lineage>
</organism>
<gene>
    <name evidence="2" type="ORF">FZ942_26460</name>
</gene>
<dbReference type="Proteomes" id="UP000324927">
    <property type="component" value="Unassembled WGS sequence"/>
</dbReference>
<evidence type="ECO:0000259" key="1">
    <source>
        <dbReference type="Pfam" id="PF13391"/>
    </source>
</evidence>
<dbReference type="EMBL" id="VTTN01000014">
    <property type="protein sequence ID" value="KAA0592697.1"/>
    <property type="molecule type" value="Genomic_DNA"/>
</dbReference>
<name>A0A5A9GED1_AZOLI</name>
<dbReference type="AlphaFoldDB" id="A0A5A9GED1"/>
<keyword evidence="2" id="KW-0378">Hydrolase</keyword>
<evidence type="ECO:0000313" key="2">
    <source>
        <dbReference type="EMBL" id="KAA0592697.1"/>
    </source>
</evidence>
<comment type="caution">
    <text evidence="2">The sequence shown here is derived from an EMBL/GenBank/DDBJ whole genome shotgun (WGS) entry which is preliminary data.</text>
</comment>
<proteinExistence type="predicted"/>
<evidence type="ECO:0000313" key="3">
    <source>
        <dbReference type="Proteomes" id="UP000324927"/>
    </source>
</evidence>
<sequence length="317" mass="36008">MVRYWWVNHSKTYRQEIDGGYIWSPKRESNGTRSQFYDNLRIAAPGEPIISYAKGNIIDIGRVSDFSFTAMKPTEFGGTGKNWNPEGWLLPVSWSRVAKPIRIDSLILGLRPLLPEKYSPFDRTGRGAQKAYLTEISKIAFDFVSSSSGFDKMLENDFINETRSDEFVVKEENKLEHDLECDESLSTTERYQLILARKGQGIFRKNVASIESMCRITALKTPTLLIASHIKPWRLCSNSLERLDGNNGLLLAPHADLLFDRGYISFDNDGTPIFSGKISENDLMLLGLKRTPLAPPLAFSPKQIPYLDYHRSCVFLL</sequence>
<protein>
    <submittedName>
        <fullName evidence="2">HNH endonuclease</fullName>
    </submittedName>
</protein>
<reference evidence="2 3" key="1">
    <citation type="submission" date="2019-08" db="EMBL/GenBank/DDBJ databases">
        <authorList>
            <person name="Grouzdev D."/>
            <person name="Tikhonova E."/>
            <person name="Kravchenko I."/>
        </authorList>
    </citation>
    <scope>NUCLEOTIDE SEQUENCE [LARGE SCALE GENOMIC DNA]</scope>
    <source>
        <strain evidence="2 3">59b</strain>
    </source>
</reference>
<accession>A0A5A9GED1</accession>
<keyword evidence="2" id="KW-0255">Endonuclease</keyword>
<dbReference type="GO" id="GO:0004519">
    <property type="term" value="F:endonuclease activity"/>
    <property type="evidence" value="ECO:0007669"/>
    <property type="project" value="UniProtKB-KW"/>
</dbReference>
<keyword evidence="2" id="KW-0540">Nuclease</keyword>
<dbReference type="Pfam" id="PF13391">
    <property type="entry name" value="HNH_2"/>
    <property type="match status" value="1"/>
</dbReference>
<feature type="domain" description="HNH nuclease" evidence="1">
    <location>
        <begin position="214"/>
        <end position="267"/>
    </location>
</feature>
<dbReference type="OrthoDB" id="9811869at2"/>
<dbReference type="InterPro" id="IPR003615">
    <property type="entry name" value="HNH_nuc"/>
</dbReference>